<dbReference type="EMBL" id="BAABAJ010000010">
    <property type="protein sequence ID" value="GAA3924141.1"/>
    <property type="molecule type" value="Genomic_DNA"/>
</dbReference>
<evidence type="ECO:0000313" key="1">
    <source>
        <dbReference type="EMBL" id="GAA3924141.1"/>
    </source>
</evidence>
<organism evidence="1 2">
    <name type="scientific">Streptomyces gulbargensis</name>
    <dbReference type="NCBI Taxonomy" id="364901"/>
    <lineage>
        <taxon>Bacteria</taxon>
        <taxon>Bacillati</taxon>
        <taxon>Actinomycetota</taxon>
        <taxon>Actinomycetes</taxon>
        <taxon>Kitasatosporales</taxon>
        <taxon>Streptomycetaceae</taxon>
        <taxon>Streptomyces</taxon>
    </lineage>
</organism>
<name>A0ABP7MIM1_9ACTN</name>
<accession>A0ABP7MIM1</accession>
<gene>
    <name evidence="1" type="ORF">GCM10022244_37210</name>
</gene>
<protein>
    <submittedName>
        <fullName evidence="1">Uncharacterized protein</fullName>
    </submittedName>
</protein>
<evidence type="ECO:0000313" key="2">
    <source>
        <dbReference type="Proteomes" id="UP001501000"/>
    </source>
</evidence>
<dbReference type="Proteomes" id="UP001501000">
    <property type="component" value="Unassembled WGS sequence"/>
</dbReference>
<comment type="caution">
    <text evidence="1">The sequence shown here is derived from an EMBL/GenBank/DDBJ whole genome shotgun (WGS) entry which is preliminary data.</text>
</comment>
<reference evidence="2" key="1">
    <citation type="journal article" date="2019" name="Int. J. Syst. Evol. Microbiol.">
        <title>The Global Catalogue of Microorganisms (GCM) 10K type strain sequencing project: providing services to taxonomists for standard genome sequencing and annotation.</title>
        <authorList>
            <consortium name="The Broad Institute Genomics Platform"/>
            <consortium name="The Broad Institute Genome Sequencing Center for Infectious Disease"/>
            <person name="Wu L."/>
            <person name="Ma J."/>
        </authorList>
    </citation>
    <scope>NUCLEOTIDE SEQUENCE [LARGE SCALE GENOMIC DNA]</scope>
    <source>
        <strain evidence="2">JCM 16956</strain>
    </source>
</reference>
<proteinExistence type="predicted"/>
<keyword evidence="2" id="KW-1185">Reference proteome</keyword>
<sequence length="59" mass="6285">MRACLLVRNREPVADRSAHRYDVLALREPAAPVEDCVVERVAGVTREATTAPAAAPAAT</sequence>